<dbReference type="EMBL" id="JXBC01000003">
    <property type="protein sequence ID" value="KIU11644.1"/>
    <property type="molecule type" value="Genomic_DNA"/>
</dbReference>
<organism evidence="3 6">
    <name type="scientific">Bacillus subtilis</name>
    <dbReference type="NCBI Taxonomy" id="1423"/>
    <lineage>
        <taxon>Bacteria</taxon>
        <taxon>Bacillati</taxon>
        <taxon>Bacillota</taxon>
        <taxon>Bacilli</taxon>
        <taxon>Bacillales</taxon>
        <taxon>Bacillaceae</taxon>
        <taxon>Bacillus</taxon>
    </lineage>
</organism>
<dbReference type="GO" id="GO:0009986">
    <property type="term" value="C:cell surface"/>
    <property type="evidence" value="ECO:0007669"/>
    <property type="project" value="UniProtKB-SubCell"/>
</dbReference>
<dbReference type="AlphaFoldDB" id="A0A0D1JGK3"/>
<evidence type="ECO:0000313" key="5">
    <source>
        <dbReference type="EMBL" id="WEY83046.1"/>
    </source>
</evidence>
<evidence type="ECO:0000313" key="6">
    <source>
        <dbReference type="Proteomes" id="UP000032247"/>
    </source>
</evidence>
<dbReference type="Proteomes" id="UP000665181">
    <property type="component" value="Unassembled WGS sequence"/>
</dbReference>
<dbReference type="EMBL" id="CP120576">
    <property type="protein sequence ID" value="WEY83046.1"/>
    <property type="molecule type" value="Genomic_DNA"/>
</dbReference>
<dbReference type="RefSeq" id="WP_014480255.1">
    <property type="nucleotide sequence ID" value="NZ_BAABSX010000004.1"/>
</dbReference>
<reference evidence="4" key="2">
    <citation type="submission" date="2021-03" db="EMBL/GenBank/DDBJ databases">
        <title>Isolation of Bacillus subtilis from fermented food sample.</title>
        <authorList>
            <person name="Lakshmanan V."/>
            <person name="Athira K."/>
            <person name="Rajagopal K."/>
        </authorList>
    </citation>
    <scope>NUCLEOTIDE SEQUENCE</scope>
    <source>
        <strain evidence="4">S1</strain>
    </source>
</reference>
<keyword evidence="2" id="KW-0178">Competence</keyword>
<dbReference type="GO" id="GO:0030420">
    <property type="term" value="P:establishment of competence for transformation"/>
    <property type="evidence" value="ECO:0007669"/>
    <property type="project" value="UniProtKB-KW"/>
</dbReference>
<name>A0A0D1JGK3_BACIU</name>
<protein>
    <submittedName>
        <fullName evidence="4">ComG operon protein 5</fullName>
    </submittedName>
    <submittedName>
        <fullName evidence="3">DNA transport protein</fullName>
    </submittedName>
</protein>
<dbReference type="PROSITE" id="PS00409">
    <property type="entry name" value="PROKAR_NTER_METHYL"/>
    <property type="match status" value="1"/>
</dbReference>
<sequence length="115" mass="13325">MWRENKGFSTIETMSALSLWLFVLLTVVPLWDKLIADEKMAESREIGYQMMNESISKYVMSGEGAASKTITKNNHIYAMKWEEEGEYQNVCIKATAYKEKSYCLSILQTEWLYAS</sequence>
<evidence type="ECO:0000256" key="1">
    <source>
        <dbReference type="ARBA" id="ARBA00004241"/>
    </source>
</evidence>
<dbReference type="EMBL" id="JAGFPW010000001">
    <property type="protein sequence ID" value="MBO3792916.1"/>
    <property type="molecule type" value="Genomic_DNA"/>
</dbReference>
<comment type="subcellular location">
    <subcellularLocation>
        <location evidence="1">Cell surface</location>
    </subcellularLocation>
</comment>
<evidence type="ECO:0000313" key="3">
    <source>
        <dbReference type="EMBL" id="KIU11644.1"/>
    </source>
</evidence>
<evidence type="ECO:0000313" key="4">
    <source>
        <dbReference type="EMBL" id="MBO3792916.1"/>
    </source>
</evidence>
<dbReference type="Proteomes" id="UP001214898">
    <property type="component" value="Chromosome"/>
</dbReference>
<gene>
    <name evidence="4" type="primary">comGE</name>
    <name evidence="4" type="ORF">J5227_00965</name>
    <name evidence="5" type="ORF">P5633_11355</name>
    <name evidence="3" type="ORF">SC09_Contig24orf00705</name>
</gene>
<accession>A0A0D1JGK3</accession>
<dbReference type="InterPro" id="IPR053468">
    <property type="entry name" value="ComGE-like"/>
</dbReference>
<dbReference type="NCBIfam" id="NF041013">
    <property type="entry name" value="T4P_ComGE"/>
    <property type="match status" value="1"/>
</dbReference>
<evidence type="ECO:0000256" key="2">
    <source>
        <dbReference type="ARBA" id="ARBA00023287"/>
    </source>
</evidence>
<dbReference type="Proteomes" id="UP000032247">
    <property type="component" value="Unassembled WGS sequence"/>
</dbReference>
<dbReference type="PATRIC" id="fig|1423.173.peg.2298"/>
<reference evidence="5" key="3">
    <citation type="submission" date="2023-03" db="EMBL/GenBank/DDBJ databases">
        <title>Complete genome sequences of 52 Bacillus and Priestia strains isolated from West-African fermentations and 26 reference strains from the DSMZ collection.</title>
        <authorList>
            <person name="Wiedenbein E.S."/>
            <person name="Canoy T.S."/>
            <person name="Hui Y."/>
            <person name="Parkouda C."/>
            <person name="Dawende C."/>
            <person name="Ametefe E."/>
            <person name="Jespersen L."/>
            <person name="Nielsen D.S."/>
        </authorList>
    </citation>
    <scope>NUCLEOTIDE SEQUENCE</scope>
    <source>
        <strain evidence="5">PRO56</strain>
    </source>
</reference>
<proteinExistence type="predicted"/>
<reference evidence="3 6" key="1">
    <citation type="submission" date="2014-12" db="EMBL/GenBank/DDBJ databases">
        <title>Comparative genome analysis of Bacillus coagulans HM-08, Clostridium butyricum HM-68, Bacillus subtilis HM-66 and Bacillus licheniformis BL-09.</title>
        <authorList>
            <person name="Zhang H."/>
        </authorList>
    </citation>
    <scope>NUCLEOTIDE SEQUENCE [LARGE SCALE GENOMIC DNA]</scope>
    <source>
        <strain evidence="3 6">HM-66</strain>
    </source>
</reference>
<dbReference type="STRING" id="483913.AN935_12210"/>
<dbReference type="InterPro" id="IPR012902">
    <property type="entry name" value="N_methyl_site"/>
</dbReference>